<accession>A0A9P0N1P2</accession>
<dbReference type="Gene3D" id="1.10.10.2590">
    <property type="entry name" value="BEN domain"/>
    <property type="match status" value="1"/>
</dbReference>
<evidence type="ECO:0000313" key="3">
    <source>
        <dbReference type="EMBL" id="CAH1639231.1"/>
    </source>
</evidence>
<evidence type="ECO:0000259" key="2">
    <source>
        <dbReference type="PROSITE" id="PS51457"/>
    </source>
</evidence>
<reference evidence="3" key="1">
    <citation type="submission" date="2022-02" db="EMBL/GenBank/DDBJ databases">
        <authorList>
            <person name="King R."/>
        </authorList>
    </citation>
    <scope>NUCLEOTIDE SEQUENCE</scope>
</reference>
<evidence type="ECO:0000313" key="4">
    <source>
        <dbReference type="Proteomes" id="UP001153321"/>
    </source>
</evidence>
<sequence>MNISTSGDSSRNIMKWVLVQWPTKKRDIVHMRSILCPSEKVEVGRYVNLHWAGRENTALVVALSNDREMLETMMKKRSRSPVAGPSWSRKMEEIDRDYSPSASSWEPSDDETTSSADSDEDIQEIRKHKVIDKKRRPLNRLSMENLVTPKHKSTPIKSRSESSLKTLRRKNVKSQDGRISKGRTDRSLPALARNIRAERNKIRAITKDDYLYRIENVLTSYKCLINSVVEHRKSMSPKARRLEESPEAPQWPESLKLSESLKSSESSDAHADNRKQRKHMNGFLDEAQAGPSRPVEPMEEDHEDEFDRSDDEVLITNKFSKVHKEIHRVKTDKNVTLKTMEKSIKRVTNEMNRSQVIEEFKANEKNENNNTAIEPTDKPDKEWIGIGSGKTLVHKDKFKNVKWKSYTIATRSLLLAVFSRRILATHCLTGKKSPAFLHKPAKMSLDPQAVSDVIYEITNKFA</sequence>
<dbReference type="InterPro" id="IPR018379">
    <property type="entry name" value="BEN_domain"/>
</dbReference>
<keyword evidence="4" id="KW-1185">Reference proteome</keyword>
<feature type="compositionally biased region" description="Basic and acidic residues" evidence="1">
    <location>
        <begin position="265"/>
        <end position="274"/>
    </location>
</feature>
<dbReference type="Pfam" id="PF10523">
    <property type="entry name" value="BEN"/>
    <property type="match status" value="1"/>
</dbReference>
<feature type="compositionally biased region" description="Basic and acidic residues" evidence="1">
    <location>
        <begin position="173"/>
        <end position="185"/>
    </location>
</feature>
<feature type="compositionally biased region" description="Low complexity" evidence="1">
    <location>
        <begin position="253"/>
        <end position="264"/>
    </location>
</feature>
<dbReference type="AlphaFoldDB" id="A0A9P0N1P2"/>
<dbReference type="EMBL" id="LR824550">
    <property type="protein sequence ID" value="CAH1639231.1"/>
    <property type="molecule type" value="Genomic_DNA"/>
</dbReference>
<gene>
    <name evidence="3" type="ORF">SPLIT_LOCUS4588</name>
</gene>
<organism evidence="3 4">
    <name type="scientific">Spodoptera littoralis</name>
    <name type="common">Egyptian cotton leafworm</name>
    <dbReference type="NCBI Taxonomy" id="7109"/>
    <lineage>
        <taxon>Eukaryota</taxon>
        <taxon>Metazoa</taxon>
        <taxon>Ecdysozoa</taxon>
        <taxon>Arthropoda</taxon>
        <taxon>Hexapoda</taxon>
        <taxon>Insecta</taxon>
        <taxon>Pterygota</taxon>
        <taxon>Neoptera</taxon>
        <taxon>Endopterygota</taxon>
        <taxon>Lepidoptera</taxon>
        <taxon>Glossata</taxon>
        <taxon>Ditrysia</taxon>
        <taxon>Noctuoidea</taxon>
        <taxon>Noctuidae</taxon>
        <taxon>Amphipyrinae</taxon>
        <taxon>Spodoptera</taxon>
    </lineage>
</organism>
<evidence type="ECO:0000256" key="1">
    <source>
        <dbReference type="SAM" id="MobiDB-lite"/>
    </source>
</evidence>
<feature type="compositionally biased region" description="Basic residues" evidence="1">
    <location>
        <begin position="126"/>
        <end position="138"/>
    </location>
</feature>
<feature type="compositionally biased region" description="Polar residues" evidence="1">
    <location>
        <begin position="155"/>
        <end position="165"/>
    </location>
</feature>
<feature type="compositionally biased region" description="Acidic residues" evidence="1">
    <location>
        <begin position="107"/>
        <end position="122"/>
    </location>
</feature>
<protein>
    <recommendedName>
        <fullName evidence="2">BEN domain-containing protein</fullName>
    </recommendedName>
</protein>
<feature type="domain" description="BEN" evidence="2">
    <location>
        <begin position="387"/>
        <end position="462"/>
    </location>
</feature>
<proteinExistence type="predicted"/>
<name>A0A9P0N1P2_SPOLI</name>
<feature type="region of interest" description="Disordered" evidence="1">
    <location>
        <begin position="232"/>
        <end position="308"/>
    </location>
</feature>
<feature type="region of interest" description="Disordered" evidence="1">
    <location>
        <begin position="73"/>
        <end position="185"/>
    </location>
</feature>
<feature type="compositionally biased region" description="Acidic residues" evidence="1">
    <location>
        <begin position="297"/>
        <end position="308"/>
    </location>
</feature>
<feature type="compositionally biased region" description="Basic and acidic residues" evidence="1">
    <location>
        <begin position="89"/>
        <end position="98"/>
    </location>
</feature>
<dbReference type="PROSITE" id="PS51457">
    <property type="entry name" value="BEN"/>
    <property type="match status" value="1"/>
</dbReference>
<dbReference type="GO" id="GO:0003677">
    <property type="term" value="F:DNA binding"/>
    <property type="evidence" value="ECO:0007669"/>
    <property type="project" value="InterPro"/>
</dbReference>
<dbReference type="Proteomes" id="UP001153321">
    <property type="component" value="Chromosome 19"/>
</dbReference>